<proteinExistence type="predicted"/>
<organism evidence="3 4">
    <name type="scientific">Tritrichomonas musculus</name>
    <dbReference type="NCBI Taxonomy" id="1915356"/>
    <lineage>
        <taxon>Eukaryota</taxon>
        <taxon>Metamonada</taxon>
        <taxon>Parabasalia</taxon>
        <taxon>Tritrichomonadida</taxon>
        <taxon>Tritrichomonadidae</taxon>
        <taxon>Tritrichomonas</taxon>
    </lineage>
</organism>
<dbReference type="Proteomes" id="UP001470230">
    <property type="component" value="Unassembled WGS sequence"/>
</dbReference>
<sequence>MQKAVRSKPSTMYFKNQKSIYQCSICNKEYSQQSNCIKHIHKHDFEISNTSFSNFQYNGNYIQKQTENLLLWRCAHGIAMQAICDPLFRSLFAPHVIQSDKTNQRISNDMCTQILHMNFQKTSERYISLILDGGTVAHNKWIAIGYNYRSGEKVHFQVLDMRVFQKSTASDIKNLIDGISERIKNVYDGRVVATCRDNAANFKKAFLSINSDVDEQNPDDFIPLNILSVSCACHTAQLALKDLYSVVEGYRDLIENMKAIQSKITFLSKADFDRLKIGFYPRLQSQRWNSAYNVLCYIINHLDGISKLFQQDETFSLRIDELCQLQKELAPVYVFTCMCEPDNANQATIFIAYRALEARYQVINTFRAKKILELILVQFNTTADLELARLCFYTTNAGIREKQDKYPHISLANITSEEEARRYHEETNFLKSFREIISKVCIIVEMNFEVIFDAFQYLLQHYKPSNDNVEGFPKLIDLNETFKNYGKGEFAYVKLSQFIEILQILPASEASAERVFARMRDIHSTLQTNQTAETLRTEIILSFHAEEARKLGTIE</sequence>
<comment type="caution">
    <text evidence="3">The sequence shown here is derived from an EMBL/GenBank/DDBJ whole genome shotgun (WGS) entry which is preliminary data.</text>
</comment>
<reference evidence="3 4" key="1">
    <citation type="submission" date="2024-04" db="EMBL/GenBank/DDBJ databases">
        <title>Tritrichomonas musculus Genome.</title>
        <authorList>
            <person name="Alves-Ferreira E."/>
            <person name="Grigg M."/>
            <person name="Lorenzi H."/>
            <person name="Galac M."/>
        </authorList>
    </citation>
    <scope>NUCLEOTIDE SEQUENCE [LARGE SCALE GENOMIC DNA]</scope>
    <source>
        <strain evidence="3 4">EAF2021</strain>
    </source>
</reference>
<gene>
    <name evidence="3" type="ORF">M9Y10_035149</name>
</gene>
<evidence type="ECO:0000313" key="4">
    <source>
        <dbReference type="Proteomes" id="UP001470230"/>
    </source>
</evidence>
<evidence type="ECO:0000256" key="1">
    <source>
        <dbReference type="PROSITE-ProRule" id="PRU00042"/>
    </source>
</evidence>
<keyword evidence="4" id="KW-1185">Reference proteome</keyword>
<accession>A0ABR2KHS7</accession>
<keyword evidence="1" id="KW-0863">Zinc-finger</keyword>
<evidence type="ECO:0000313" key="3">
    <source>
        <dbReference type="EMBL" id="KAK8890373.1"/>
    </source>
</evidence>
<keyword evidence="1" id="KW-0862">Zinc</keyword>
<dbReference type="EMBL" id="JAPFFF010000005">
    <property type="protein sequence ID" value="KAK8890373.1"/>
    <property type="molecule type" value="Genomic_DNA"/>
</dbReference>
<dbReference type="PROSITE" id="PS50157">
    <property type="entry name" value="ZINC_FINGER_C2H2_2"/>
    <property type="match status" value="1"/>
</dbReference>
<keyword evidence="1" id="KW-0479">Metal-binding</keyword>
<dbReference type="Gene3D" id="3.30.160.60">
    <property type="entry name" value="Classic Zinc Finger"/>
    <property type="match status" value="1"/>
</dbReference>
<dbReference type="PROSITE" id="PS00028">
    <property type="entry name" value="ZINC_FINGER_C2H2_1"/>
    <property type="match status" value="1"/>
</dbReference>
<evidence type="ECO:0000259" key="2">
    <source>
        <dbReference type="PROSITE" id="PS50157"/>
    </source>
</evidence>
<dbReference type="InterPro" id="IPR013087">
    <property type="entry name" value="Znf_C2H2_type"/>
</dbReference>
<name>A0ABR2KHS7_9EUKA</name>
<protein>
    <recommendedName>
        <fullName evidence="2">C2H2-type domain-containing protein</fullName>
    </recommendedName>
</protein>
<dbReference type="InterPro" id="IPR012337">
    <property type="entry name" value="RNaseH-like_sf"/>
</dbReference>
<dbReference type="SUPFAM" id="SSF53098">
    <property type="entry name" value="Ribonuclease H-like"/>
    <property type="match status" value="1"/>
</dbReference>
<feature type="domain" description="C2H2-type" evidence="2">
    <location>
        <begin position="21"/>
        <end position="48"/>
    </location>
</feature>